<proteinExistence type="predicted"/>
<gene>
    <name evidence="1" type="ORF">DARMORV10_A07P38310.1</name>
</gene>
<dbReference type="Proteomes" id="UP001295469">
    <property type="component" value="Chromosome A07"/>
</dbReference>
<evidence type="ECO:0000313" key="1">
    <source>
        <dbReference type="EMBL" id="CAF2196724.1"/>
    </source>
</evidence>
<reference evidence="1" key="1">
    <citation type="submission" date="2021-01" db="EMBL/GenBank/DDBJ databases">
        <authorList>
            <consortium name="Genoscope - CEA"/>
            <person name="William W."/>
        </authorList>
    </citation>
    <scope>NUCLEOTIDE SEQUENCE</scope>
</reference>
<organism evidence="1">
    <name type="scientific">Brassica napus</name>
    <name type="common">Rape</name>
    <dbReference type="NCBI Taxonomy" id="3708"/>
    <lineage>
        <taxon>Eukaryota</taxon>
        <taxon>Viridiplantae</taxon>
        <taxon>Streptophyta</taxon>
        <taxon>Embryophyta</taxon>
        <taxon>Tracheophyta</taxon>
        <taxon>Spermatophyta</taxon>
        <taxon>Magnoliopsida</taxon>
        <taxon>eudicotyledons</taxon>
        <taxon>Gunneridae</taxon>
        <taxon>Pentapetalae</taxon>
        <taxon>rosids</taxon>
        <taxon>malvids</taxon>
        <taxon>Brassicales</taxon>
        <taxon>Brassicaceae</taxon>
        <taxon>Brassiceae</taxon>
        <taxon>Brassica</taxon>
    </lineage>
</organism>
<name>A0A816Z5Z6_BRANA</name>
<accession>A0A816Z5Z6</accession>
<sequence>DGAGSWLRPRSIPFGCCRLYSSDLDAAVLYTVTCSGFSGGLRLEFVVVVLAGG</sequence>
<protein>
    <submittedName>
        <fullName evidence="1">(rape) hypothetical protein</fullName>
    </submittedName>
</protein>
<dbReference type="AlphaFoldDB" id="A0A816Z5Z6"/>
<feature type="non-terminal residue" evidence="1">
    <location>
        <position position="53"/>
    </location>
</feature>
<dbReference type="EMBL" id="HG994361">
    <property type="protein sequence ID" value="CAF2196724.1"/>
    <property type="molecule type" value="Genomic_DNA"/>
</dbReference>